<protein>
    <recommendedName>
        <fullName evidence="2">Fungal lipase-type domain-containing protein</fullName>
    </recommendedName>
</protein>
<name>D8TTT3_VOLCA</name>
<evidence type="ECO:0000313" key="3">
    <source>
        <dbReference type="EMBL" id="EFJ49023.1"/>
    </source>
</evidence>
<evidence type="ECO:0000259" key="2">
    <source>
        <dbReference type="Pfam" id="PF01764"/>
    </source>
</evidence>
<dbReference type="Gene3D" id="3.40.50.1820">
    <property type="entry name" value="alpha/beta hydrolase"/>
    <property type="match status" value="1"/>
</dbReference>
<dbReference type="Proteomes" id="UP000001058">
    <property type="component" value="Unassembled WGS sequence"/>
</dbReference>
<dbReference type="AlphaFoldDB" id="D8TTT3"/>
<evidence type="ECO:0000313" key="4">
    <source>
        <dbReference type="Proteomes" id="UP000001058"/>
    </source>
</evidence>
<dbReference type="PANTHER" id="PTHR47759:SF2">
    <property type="entry name" value="TRIGLYCERIDE LIPASE"/>
    <property type="match status" value="1"/>
</dbReference>
<evidence type="ECO:0000256" key="1">
    <source>
        <dbReference type="SAM" id="MobiDB-lite"/>
    </source>
</evidence>
<dbReference type="InterPro" id="IPR029058">
    <property type="entry name" value="AB_hydrolase_fold"/>
</dbReference>
<dbReference type="KEGG" id="vcn:VOLCADRAFT_90225"/>
<dbReference type="InParanoid" id="D8TTT3"/>
<dbReference type="InterPro" id="IPR002921">
    <property type="entry name" value="Fungal_lipase-type"/>
</dbReference>
<dbReference type="eggNOG" id="KOG4569">
    <property type="taxonomic scope" value="Eukaryota"/>
</dbReference>
<keyword evidence="4" id="KW-1185">Reference proteome</keyword>
<feature type="domain" description="Fungal lipase-type" evidence="2">
    <location>
        <begin position="89"/>
        <end position="234"/>
    </location>
</feature>
<sequence>MLSFAGQEFIPDINLAFDMRDTVIAHDILSFAFKFRVDVAEITLESIQELLLRKPQEKVNWDELSRKAGAEDLTLLAYVNCPDTDTVDSLANILTDADLFLTPPDDLNPLEANGLKTPPQVLVHTGFLRAYMSIRATIMSILDLLIFDQQYPAGTDGRASSTTVVFTGHSLGGALATLATYDLSARKQEGVFTGDILCYTFASPRVGNLVFMNEFNKLASNAWRLTNTKDLIPRPLLQGARDPNFKYYHVAAHWDLQTAENDPNAHVGLIADSGPRRLPVQFTYTGIKEGIENHLGVAYYNGLWNYFKLEPPRETVDRAQPQAAEALAEPPTQEAPAARAPPLSGVRRFLTCFSG</sequence>
<dbReference type="RefSeq" id="XP_002949920.1">
    <property type="nucleotide sequence ID" value="XM_002949874.1"/>
</dbReference>
<gene>
    <name evidence="3" type="ORF">VOLCADRAFT_90225</name>
</gene>
<organism evidence="4">
    <name type="scientific">Volvox carteri f. nagariensis</name>
    <dbReference type="NCBI Taxonomy" id="3068"/>
    <lineage>
        <taxon>Eukaryota</taxon>
        <taxon>Viridiplantae</taxon>
        <taxon>Chlorophyta</taxon>
        <taxon>core chlorophytes</taxon>
        <taxon>Chlorophyceae</taxon>
        <taxon>CS clade</taxon>
        <taxon>Chlamydomonadales</taxon>
        <taxon>Volvocaceae</taxon>
        <taxon>Volvox</taxon>
    </lineage>
</organism>
<feature type="compositionally biased region" description="Low complexity" evidence="1">
    <location>
        <begin position="319"/>
        <end position="340"/>
    </location>
</feature>
<accession>D8TTT3</accession>
<dbReference type="PANTHER" id="PTHR47759">
    <property type="entry name" value="OS04G0509100 PROTEIN"/>
    <property type="match status" value="1"/>
</dbReference>
<dbReference type="EMBL" id="GL378337">
    <property type="protein sequence ID" value="EFJ49023.1"/>
    <property type="molecule type" value="Genomic_DNA"/>
</dbReference>
<reference evidence="3 4" key="1">
    <citation type="journal article" date="2010" name="Science">
        <title>Genomic analysis of organismal complexity in the multicellular green alga Volvox carteri.</title>
        <authorList>
            <person name="Prochnik S.E."/>
            <person name="Umen J."/>
            <person name="Nedelcu A.M."/>
            <person name="Hallmann A."/>
            <person name="Miller S.M."/>
            <person name="Nishii I."/>
            <person name="Ferris P."/>
            <person name="Kuo A."/>
            <person name="Mitros T."/>
            <person name="Fritz-Laylin L.K."/>
            <person name="Hellsten U."/>
            <person name="Chapman J."/>
            <person name="Simakov O."/>
            <person name="Rensing S.A."/>
            <person name="Terry A."/>
            <person name="Pangilinan J."/>
            <person name="Kapitonov V."/>
            <person name="Jurka J."/>
            <person name="Salamov A."/>
            <person name="Shapiro H."/>
            <person name="Schmutz J."/>
            <person name="Grimwood J."/>
            <person name="Lindquist E."/>
            <person name="Lucas S."/>
            <person name="Grigoriev I.V."/>
            <person name="Schmitt R."/>
            <person name="Kirk D."/>
            <person name="Rokhsar D.S."/>
        </authorList>
    </citation>
    <scope>NUCLEOTIDE SEQUENCE [LARGE SCALE GENOMIC DNA]</scope>
    <source>
        <strain evidence="4">f. Nagariensis / Eve</strain>
    </source>
</reference>
<feature type="region of interest" description="Disordered" evidence="1">
    <location>
        <begin position="315"/>
        <end position="340"/>
    </location>
</feature>
<dbReference type="SUPFAM" id="SSF53474">
    <property type="entry name" value="alpha/beta-Hydrolases"/>
    <property type="match status" value="1"/>
</dbReference>
<proteinExistence type="predicted"/>
<dbReference type="CDD" id="cd00519">
    <property type="entry name" value="Lipase_3"/>
    <property type="match status" value="1"/>
</dbReference>
<dbReference type="OrthoDB" id="430884at2759"/>
<dbReference type="Pfam" id="PF01764">
    <property type="entry name" value="Lipase_3"/>
    <property type="match status" value="1"/>
</dbReference>
<dbReference type="GO" id="GO:0006629">
    <property type="term" value="P:lipid metabolic process"/>
    <property type="evidence" value="ECO:0007669"/>
    <property type="project" value="InterPro"/>
</dbReference>
<dbReference type="GeneID" id="9616482"/>